<evidence type="ECO:0000313" key="3">
    <source>
        <dbReference type="Proteomes" id="UP000006671"/>
    </source>
</evidence>
<feature type="compositionally biased region" description="Polar residues" evidence="1">
    <location>
        <begin position="10"/>
        <end position="26"/>
    </location>
</feature>
<dbReference type="eggNOG" id="KOG1869">
    <property type="taxonomic scope" value="Eukaryota"/>
</dbReference>
<dbReference type="OrthoDB" id="10267305at2759"/>
<dbReference type="Proteomes" id="UP000006671">
    <property type="component" value="Unassembled WGS sequence"/>
</dbReference>
<dbReference type="PANTHER" id="PTHR36562">
    <property type="entry name" value="SERINE/ARGININE REPETITIVE MATRIX 2"/>
    <property type="match status" value="1"/>
</dbReference>
<keyword evidence="3" id="KW-1185">Reference proteome</keyword>
<dbReference type="GeneID" id="8852992"/>
<feature type="region of interest" description="Disordered" evidence="1">
    <location>
        <begin position="100"/>
        <end position="121"/>
    </location>
</feature>
<organism evidence="3">
    <name type="scientific">Naegleria gruberi</name>
    <name type="common">Amoeba</name>
    <dbReference type="NCBI Taxonomy" id="5762"/>
    <lineage>
        <taxon>Eukaryota</taxon>
        <taxon>Discoba</taxon>
        <taxon>Heterolobosea</taxon>
        <taxon>Tetramitia</taxon>
        <taxon>Eutetramitia</taxon>
        <taxon>Vahlkampfiidae</taxon>
        <taxon>Naegleria</taxon>
    </lineage>
</organism>
<dbReference type="GO" id="GO:0005634">
    <property type="term" value="C:nucleus"/>
    <property type="evidence" value="ECO:0007669"/>
    <property type="project" value="TreeGrafter"/>
</dbReference>
<protein>
    <submittedName>
        <fullName evidence="2">Splicing coactivator subunit srm300-like protein</fullName>
    </submittedName>
</protein>
<proteinExistence type="predicted"/>
<sequence>MYNGIGLTTPRGSGTNGYVQTNYSSVKNKKPNNNYQQKERKDLLKIKSPNVDLLIHEEKKKVEIELYKLKSELTKQGKLTPEEIDQQISDKRKERMKLIENKYNNINNKGDSKTEENNERNEKFKKALSLDKEFEKKGIKSNEDAELVAFDSKLNEMLKRKEKPASLEKKQRKKKRRHDRNSSSDSSSESASSSDSDE</sequence>
<dbReference type="CDD" id="cd21372">
    <property type="entry name" value="cwf21_CWC21-like"/>
    <property type="match status" value="1"/>
</dbReference>
<feature type="compositionally biased region" description="Low complexity" evidence="1">
    <location>
        <begin position="183"/>
        <end position="198"/>
    </location>
</feature>
<reference evidence="2 3" key="1">
    <citation type="journal article" date="2010" name="Cell">
        <title>The genome of Naegleria gruberi illuminates early eukaryotic versatility.</title>
        <authorList>
            <person name="Fritz-Laylin L.K."/>
            <person name="Prochnik S.E."/>
            <person name="Ginger M.L."/>
            <person name="Dacks J.B."/>
            <person name="Carpenter M.L."/>
            <person name="Field M.C."/>
            <person name="Kuo A."/>
            <person name="Paredez A."/>
            <person name="Chapman J."/>
            <person name="Pham J."/>
            <person name="Shu S."/>
            <person name="Neupane R."/>
            <person name="Cipriano M."/>
            <person name="Mancuso J."/>
            <person name="Tu H."/>
            <person name="Salamov A."/>
            <person name="Lindquist E."/>
            <person name="Shapiro H."/>
            <person name="Lucas S."/>
            <person name="Grigoriev I.V."/>
            <person name="Cande W.Z."/>
            <person name="Fulton C."/>
            <person name="Rokhsar D.S."/>
            <person name="Dawson S.C."/>
        </authorList>
    </citation>
    <scope>NUCLEOTIDE SEQUENCE [LARGE SCALE GENOMIC DNA]</scope>
    <source>
        <strain evidence="2 3">NEG-M</strain>
    </source>
</reference>
<dbReference type="KEGG" id="ngr:NAEGRDRAFT_80177"/>
<dbReference type="EMBL" id="GG738876">
    <property type="protein sequence ID" value="EFC42923.1"/>
    <property type="molecule type" value="Genomic_DNA"/>
</dbReference>
<dbReference type="InParanoid" id="D2VJD0"/>
<dbReference type="PANTHER" id="PTHR36562:SF5">
    <property type="entry name" value="SERINE_ARGININE REPETITIVE MATRIX 2"/>
    <property type="match status" value="1"/>
</dbReference>
<dbReference type="RefSeq" id="XP_002675667.1">
    <property type="nucleotide sequence ID" value="XM_002675621.1"/>
</dbReference>
<dbReference type="AlphaFoldDB" id="D2VJD0"/>
<feature type="compositionally biased region" description="Basic and acidic residues" evidence="1">
    <location>
        <begin position="110"/>
        <end position="121"/>
    </location>
</feature>
<dbReference type="InterPro" id="IPR051372">
    <property type="entry name" value="CWC21"/>
</dbReference>
<evidence type="ECO:0000256" key="1">
    <source>
        <dbReference type="SAM" id="MobiDB-lite"/>
    </source>
</evidence>
<dbReference type="STRING" id="5762.D2VJD0"/>
<feature type="compositionally biased region" description="Basic and acidic residues" evidence="1">
    <location>
        <begin position="155"/>
        <end position="169"/>
    </location>
</feature>
<evidence type="ECO:0000313" key="2">
    <source>
        <dbReference type="EMBL" id="EFC42923.1"/>
    </source>
</evidence>
<feature type="region of interest" description="Disordered" evidence="1">
    <location>
        <begin position="1"/>
        <end position="34"/>
    </location>
</feature>
<feature type="region of interest" description="Disordered" evidence="1">
    <location>
        <begin position="155"/>
        <end position="198"/>
    </location>
</feature>
<gene>
    <name evidence="2" type="ORF">NAEGRDRAFT_80177</name>
</gene>
<name>D2VJD0_NAEGR</name>
<feature type="compositionally biased region" description="Basic residues" evidence="1">
    <location>
        <begin position="170"/>
        <end position="179"/>
    </location>
</feature>
<dbReference type="VEuPathDB" id="AmoebaDB:NAEGRDRAFT_80177"/>
<dbReference type="OMA" id="LAHMRPR"/>
<accession>D2VJD0</accession>